<feature type="domain" description="AMP-binding enzyme C-terminal" evidence="5">
    <location>
        <begin position="419"/>
        <end position="497"/>
    </location>
</feature>
<evidence type="ECO:0000313" key="6">
    <source>
        <dbReference type="EMBL" id="PLW83083.1"/>
    </source>
</evidence>
<gene>
    <name evidence="6" type="ORF">CWI75_06580</name>
</gene>
<dbReference type="PROSITE" id="PS00455">
    <property type="entry name" value="AMP_BINDING"/>
    <property type="match status" value="1"/>
</dbReference>
<dbReference type="InterPro" id="IPR000873">
    <property type="entry name" value="AMP-dep_synth/lig_dom"/>
</dbReference>
<feature type="compositionally biased region" description="Basic and acidic residues" evidence="3">
    <location>
        <begin position="513"/>
        <end position="534"/>
    </location>
</feature>
<dbReference type="InterPro" id="IPR020845">
    <property type="entry name" value="AMP-binding_CS"/>
</dbReference>
<proteinExistence type="inferred from homology"/>
<dbReference type="InterPro" id="IPR045851">
    <property type="entry name" value="AMP-bd_C_sf"/>
</dbReference>
<comment type="similarity">
    <text evidence="1">Belongs to the ATP-dependent AMP-binding enzyme family.</text>
</comment>
<dbReference type="Gene3D" id="3.30.300.30">
    <property type="match status" value="1"/>
</dbReference>
<comment type="caution">
    <text evidence="6">The sequence shown here is derived from an EMBL/GenBank/DDBJ whole genome shotgun (WGS) entry which is preliminary data.</text>
</comment>
<dbReference type="Gene3D" id="3.40.50.12780">
    <property type="entry name" value="N-terminal domain of ligase-like"/>
    <property type="match status" value="1"/>
</dbReference>
<feature type="region of interest" description="Disordered" evidence="3">
    <location>
        <begin position="509"/>
        <end position="534"/>
    </location>
</feature>
<dbReference type="GO" id="GO:0031956">
    <property type="term" value="F:medium-chain fatty acid-CoA ligase activity"/>
    <property type="evidence" value="ECO:0007669"/>
    <property type="project" value="TreeGrafter"/>
</dbReference>
<dbReference type="InterPro" id="IPR025110">
    <property type="entry name" value="AMP-bd_C"/>
</dbReference>
<dbReference type="EMBL" id="PKLZ01000003">
    <property type="protein sequence ID" value="PLW83083.1"/>
    <property type="molecule type" value="Genomic_DNA"/>
</dbReference>
<dbReference type="AlphaFoldDB" id="A0A2N5Y3W1"/>
<name>A0A2N5Y3W1_9GAMM</name>
<evidence type="ECO:0000259" key="5">
    <source>
        <dbReference type="Pfam" id="PF13193"/>
    </source>
</evidence>
<dbReference type="SUPFAM" id="SSF56801">
    <property type="entry name" value="Acetyl-CoA synthetase-like"/>
    <property type="match status" value="1"/>
</dbReference>
<keyword evidence="7" id="KW-1185">Reference proteome</keyword>
<reference evidence="7" key="1">
    <citation type="submission" date="2017-11" db="EMBL/GenBank/DDBJ databases">
        <title>The draft genome sequence of Chromatocurvus sp. F02.</title>
        <authorList>
            <person name="Du Z.-J."/>
            <person name="Chang Y.-Q."/>
        </authorList>
    </citation>
    <scope>NUCLEOTIDE SEQUENCE [LARGE SCALE GENOMIC DNA]</scope>
    <source>
        <strain evidence="7">F02</strain>
    </source>
</reference>
<dbReference type="Pfam" id="PF13193">
    <property type="entry name" value="AMP-binding_C"/>
    <property type="match status" value="1"/>
</dbReference>
<evidence type="ECO:0000256" key="3">
    <source>
        <dbReference type="SAM" id="MobiDB-lite"/>
    </source>
</evidence>
<dbReference type="Proteomes" id="UP000234845">
    <property type="component" value="Unassembled WGS sequence"/>
</dbReference>
<evidence type="ECO:0000256" key="1">
    <source>
        <dbReference type="ARBA" id="ARBA00006432"/>
    </source>
</evidence>
<evidence type="ECO:0000259" key="4">
    <source>
        <dbReference type="Pfam" id="PF00501"/>
    </source>
</evidence>
<keyword evidence="2" id="KW-0436">Ligase</keyword>
<dbReference type="RefSeq" id="WP_101520684.1">
    <property type="nucleotide sequence ID" value="NZ_PKLZ01000003.1"/>
</dbReference>
<feature type="domain" description="AMP-dependent synthetase/ligase" evidence="4">
    <location>
        <begin position="7"/>
        <end position="363"/>
    </location>
</feature>
<dbReference type="PANTHER" id="PTHR43201">
    <property type="entry name" value="ACYL-COA SYNTHETASE"/>
    <property type="match status" value="1"/>
</dbReference>
<dbReference type="Pfam" id="PF00501">
    <property type="entry name" value="AMP-binding"/>
    <property type="match status" value="1"/>
</dbReference>
<accession>A0A2N5Y3W1</accession>
<dbReference type="GO" id="GO:0006631">
    <property type="term" value="P:fatty acid metabolic process"/>
    <property type="evidence" value="ECO:0007669"/>
    <property type="project" value="TreeGrafter"/>
</dbReference>
<dbReference type="OrthoDB" id="9803968at2"/>
<dbReference type="PANTHER" id="PTHR43201:SF5">
    <property type="entry name" value="MEDIUM-CHAIN ACYL-COA LIGASE ACSF2, MITOCHONDRIAL"/>
    <property type="match status" value="1"/>
</dbReference>
<organism evidence="6 7">
    <name type="scientific">Kineobactrum sediminis</name>
    <dbReference type="NCBI Taxonomy" id="1905677"/>
    <lineage>
        <taxon>Bacteria</taxon>
        <taxon>Pseudomonadati</taxon>
        <taxon>Pseudomonadota</taxon>
        <taxon>Gammaproteobacteria</taxon>
        <taxon>Cellvibrionales</taxon>
        <taxon>Halieaceae</taxon>
        <taxon>Kineobactrum</taxon>
    </lineage>
</organism>
<dbReference type="InterPro" id="IPR042099">
    <property type="entry name" value="ANL_N_sf"/>
</dbReference>
<evidence type="ECO:0000313" key="7">
    <source>
        <dbReference type="Proteomes" id="UP000234845"/>
    </source>
</evidence>
<evidence type="ECO:0000256" key="2">
    <source>
        <dbReference type="ARBA" id="ARBA00022598"/>
    </source>
</evidence>
<sequence length="534" mass="58941">MPHPAITAETYPHKPAIIMGGSGEVVTYSELDTRSNQAAQLFRSLGLQRGDHIAMMMQNCRQFLEICWGAQRAGLIFTPISTHLKRDETNYILQNCGAKLFIASHELAATAGEVMASGAAAVNHFYMVDGLADGFESWDDSAALQPEERIADEANGVPMLYSSGTTGKPKGVFLPPSSDDVNTPHPLANSLGAVFGFSPETVYLSPAPLYHAAPLHYNMMTLYQGGTTVVMEKFDPEAALQLIEEHRATHSQWVPIMFVRMLKLPQEVREKYDISSMQFAIHAAAPCPIEIKEKMIAWWGEVIVEYYAASEGIGITIIDSANWLTHKGSVGPALSGQVHIVDDDGNELPPGEIGTVYFSGDQTQFKYHNEPGKTAEAFNERGWATTGDVGYVDQDGFLYLTDRKNFMIISGGVNIYPQEIENLLITHEKVADVAVFGIPNEDFGEEVKAVIQPMNWVDATDEVAIEIMEWLRERISHIKLPRSMDFHPQLPRMDNGKLYKRHLADAYKGATRSGEEAVAHPEQESPAPKDDSAT</sequence>
<protein>
    <submittedName>
        <fullName evidence="6">Acyl-CoA synthetase</fullName>
    </submittedName>
</protein>